<dbReference type="AlphaFoldDB" id="A0ABD3HJP4"/>
<keyword evidence="3" id="KW-1185">Reference proteome</keyword>
<accession>A0ABD3HJP4</accession>
<dbReference type="EMBL" id="JBJQOH010000003">
    <property type="protein sequence ID" value="KAL3691673.1"/>
    <property type="molecule type" value="Genomic_DNA"/>
</dbReference>
<evidence type="ECO:0000313" key="3">
    <source>
        <dbReference type="Proteomes" id="UP001633002"/>
    </source>
</evidence>
<feature type="region of interest" description="Disordered" evidence="1">
    <location>
        <begin position="165"/>
        <end position="195"/>
    </location>
</feature>
<dbReference type="Proteomes" id="UP001633002">
    <property type="component" value="Unassembled WGS sequence"/>
</dbReference>
<evidence type="ECO:0000256" key="1">
    <source>
        <dbReference type="SAM" id="MobiDB-lite"/>
    </source>
</evidence>
<sequence length="195" mass="21966">MEHTTHRTEYNLMKNGRKRNTKNRVQTSNTLFSNTTEPFLVRSYPNEEMKKRGEYRKRGRGRMNEREREWNPIPRAALATTTTKAVVAEAAAKLLPPLRFCSYSLLINTTNKTKQPHATAQQHPPCQAKPNPAQQQELSSVLFPFSPLVLLFLLSLSPFPHTHQALGRLGPGTDKARLEVPSVPRRGTSCPSVGP</sequence>
<comment type="caution">
    <text evidence="2">The sequence shown here is derived from an EMBL/GenBank/DDBJ whole genome shotgun (WGS) entry which is preliminary data.</text>
</comment>
<evidence type="ECO:0000313" key="2">
    <source>
        <dbReference type="EMBL" id="KAL3691673.1"/>
    </source>
</evidence>
<reference evidence="2 3" key="1">
    <citation type="submission" date="2024-09" db="EMBL/GenBank/DDBJ databases">
        <title>Chromosome-scale assembly of Riccia sorocarpa.</title>
        <authorList>
            <person name="Paukszto L."/>
        </authorList>
    </citation>
    <scope>NUCLEOTIDE SEQUENCE [LARGE SCALE GENOMIC DNA]</scope>
    <source>
        <strain evidence="2">LP-2024</strain>
        <tissue evidence="2">Aerial parts of the thallus</tissue>
    </source>
</reference>
<organism evidence="2 3">
    <name type="scientific">Riccia sorocarpa</name>
    <dbReference type="NCBI Taxonomy" id="122646"/>
    <lineage>
        <taxon>Eukaryota</taxon>
        <taxon>Viridiplantae</taxon>
        <taxon>Streptophyta</taxon>
        <taxon>Embryophyta</taxon>
        <taxon>Marchantiophyta</taxon>
        <taxon>Marchantiopsida</taxon>
        <taxon>Marchantiidae</taxon>
        <taxon>Marchantiales</taxon>
        <taxon>Ricciaceae</taxon>
        <taxon>Riccia</taxon>
    </lineage>
</organism>
<protein>
    <submittedName>
        <fullName evidence="2">Uncharacterized protein</fullName>
    </submittedName>
</protein>
<feature type="compositionally biased region" description="Polar residues" evidence="1">
    <location>
        <begin position="114"/>
        <end position="124"/>
    </location>
</feature>
<proteinExistence type="predicted"/>
<feature type="region of interest" description="Disordered" evidence="1">
    <location>
        <begin position="114"/>
        <end position="133"/>
    </location>
</feature>
<gene>
    <name evidence="2" type="ORF">R1sor_005324</name>
</gene>
<name>A0ABD3HJP4_9MARC</name>